<dbReference type="PRINTS" id="PR00081">
    <property type="entry name" value="GDHRDH"/>
</dbReference>
<evidence type="ECO:0000313" key="2">
    <source>
        <dbReference type="EMBL" id="MBB5704493.1"/>
    </source>
</evidence>
<reference evidence="2 3" key="1">
    <citation type="submission" date="2020-08" db="EMBL/GenBank/DDBJ databases">
        <title>Genomic Encyclopedia of Type Strains, Phase IV (KMG-IV): sequencing the most valuable type-strain genomes for metagenomic binning, comparative biology and taxonomic classification.</title>
        <authorList>
            <person name="Goeker M."/>
        </authorList>
    </citation>
    <scope>NUCLEOTIDE SEQUENCE [LARGE SCALE GENOMIC DNA]</scope>
    <source>
        <strain evidence="2 3">DSM 26944</strain>
    </source>
</reference>
<dbReference type="EMBL" id="JACIJG010000032">
    <property type="protein sequence ID" value="MBB5704493.1"/>
    <property type="molecule type" value="Genomic_DNA"/>
</dbReference>
<evidence type="ECO:0000256" key="1">
    <source>
        <dbReference type="ARBA" id="ARBA00006484"/>
    </source>
</evidence>
<name>A0A7W9B1G2_9HYPH</name>
<dbReference type="Gene3D" id="3.40.50.720">
    <property type="entry name" value="NAD(P)-binding Rossmann-like Domain"/>
    <property type="match status" value="1"/>
</dbReference>
<dbReference type="FunFam" id="3.40.50.720:FF:000084">
    <property type="entry name" value="Short-chain dehydrogenase reductase"/>
    <property type="match status" value="1"/>
</dbReference>
<sequence>MRLQNKVALVTGASRGIGEGVVERFAEEGAIVYACSRTGSAPKSSHIIPIAMDVASETDWGRVVTTILREQGRIDILVNNAGVIQYDAVDELSLDAWMKVVAVNQTGVFLGMREVAPAMRNAGSGSIVNVSSIWGNAAVAGAHAYHATKGAVRNMSKNAALTYVKDGIRVNSLHPGFIDTPLTQSQARNVNDYVVASTPMQRPGTPREIANGALFLASDESSFMTGAELVIDGGYLAQ</sequence>
<gene>
    <name evidence="2" type="ORF">FHS76_004411</name>
</gene>
<comment type="similarity">
    <text evidence="1">Belongs to the short-chain dehydrogenases/reductases (SDR) family.</text>
</comment>
<keyword evidence="3" id="KW-1185">Reference proteome</keyword>
<dbReference type="Pfam" id="PF13561">
    <property type="entry name" value="adh_short_C2"/>
    <property type="match status" value="1"/>
</dbReference>
<dbReference type="PRINTS" id="PR00080">
    <property type="entry name" value="SDRFAMILY"/>
</dbReference>
<protein>
    <submittedName>
        <fullName evidence="2">3alpha(Or 20beta)-hydroxysteroid dehydrogenase</fullName>
        <ecNumber evidence="2">1.1.1.53</ecNumber>
    </submittedName>
</protein>
<dbReference type="RefSeq" id="WP_183658084.1">
    <property type="nucleotide sequence ID" value="NZ_JACIJG010000032.1"/>
</dbReference>
<comment type="caution">
    <text evidence="2">The sequence shown here is derived from an EMBL/GenBank/DDBJ whole genome shotgun (WGS) entry which is preliminary data.</text>
</comment>
<accession>A0A7W9B1G2</accession>
<dbReference type="Proteomes" id="UP000555546">
    <property type="component" value="Unassembled WGS sequence"/>
</dbReference>
<dbReference type="PANTHER" id="PTHR42760">
    <property type="entry name" value="SHORT-CHAIN DEHYDROGENASES/REDUCTASES FAMILY MEMBER"/>
    <property type="match status" value="1"/>
</dbReference>
<dbReference type="EC" id="1.1.1.53" evidence="2"/>
<dbReference type="AlphaFoldDB" id="A0A7W9B1G2"/>
<dbReference type="InterPro" id="IPR002347">
    <property type="entry name" value="SDR_fam"/>
</dbReference>
<dbReference type="GO" id="GO:0047044">
    <property type="term" value="F:androstan-3-alpha,17-beta-diol dehydrogenase (NAD+) activity"/>
    <property type="evidence" value="ECO:0007669"/>
    <property type="project" value="UniProtKB-EC"/>
</dbReference>
<evidence type="ECO:0000313" key="3">
    <source>
        <dbReference type="Proteomes" id="UP000555546"/>
    </source>
</evidence>
<organism evidence="2 3">
    <name type="scientific">Brucella daejeonensis</name>
    <dbReference type="NCBI Taxonomy" id="659015"/>
    <lineage>
        <taxon>Bacteria</taxon>
        <taxon>Pseudomonadati</taxon>
        <taxon>Pseudomonadota</taxon>
        <taxon>Alphaproteobacteria</taxon>
        <taxon>Hyphomicrobiales</taxon>
        <taxon>Brucellaceae</taxon>
        <taxon>Brucella/Ochrobactrum group</taxon>
        <taxon>Brucella</taxon>
    </lineage>
</organism>
<dbReference type="SUPFAM" id="SSF51735">
    <property type="entry name" value="NAD(P)-binding Rossmann-fold domains"/>
    <property type="match status" value="1"/>
</dbReference>
<proteinExistence type="inferred from homology"/>
<dbReference type="InterPro" id="IPR036291">
    <property type="entry name" value="NAD(P)-bd_dom_sf"/>
</dbReference>
<keyword evidence="2" id="KW-0560">Oxidoreductase</keyword>